<feature type="transmembrane region" description="Helical" evidence="1">
    <location>
        <begin position="38"/>
        <end position="60"/>
    </location>
</feature>
<reference evidence="3" key="1">
    <citation type="journal article" date="2019" name="Environ. Microbiol.">
        <title>Fungal ecological strategies reflected in gene transcription - a case study of two litter decomposers.</title>
        <authorList>
            <person name="Barbi F."/>
            <person name="Kohler A."/>
            <person name="Barry K."/>
            <person name="Baskaran P."/>
            <person name="Daum C."/>
            <person name="Fauchery L."/>
            <person name="Ihrmark K."/>
            <person name="Kuo A."/>
            <person name="LaButti K."/>
            <person name="Lipzen A."/>
            <person name="Morin E."/>
            <person name="Grigoriev I.V."/>
            <person name="Henrissat B."/>
            <person name="Lindahl B."/>
            <person name="Martin F."/>
        </authorList>
    </citation>
    <scope>NUCLEOTIDE SEQUENCE</scope>
    <source>
        <strain evidence="3">JB14</strain>
    </source>
</reference>
<dbReference type="Proteomes" id="UP000799118">
    <property type="component" value="Unassembled WGS sequence"/>
</dbReference>
<evidence type="ECO:0000259" key="2">
    <source>
        <dbReference type="Pfam" id="PF20152"/>
    </source>
</evidence>
<accession>A0A6A4HT73</accession>
<feature type="transmembrane region" description="Helical" evidence="1">
    <location>
        <begin position="186"/>
        <end position="206"/>
    </location>
</feature>
<dbReference type="PANTHER" id="PTHR40465">
    <property type="entry name" value="CHROMOSOME 1, WHOLE GENOME SHOTGUN SEQUENCE"/>
    <property type="match status" value="1"/>
</dbReference>
<proteinExistence type="predicted"/>
<dbReference type="EMBL" id="ML769459">
    <property type="protein sequence ID" value="KAE9400184.1"/>
    <property type="molecule type" value="Genomic_DNA"/>
</dbReference>
<dbReference type="OrthoDB" id="2681808at2759"/>
<feature type="transmembrane region" description="Helical" evidence="1">
    <location>
        <begin position="72"/>
        <end position="93"/>
    </location>
</feature>
<evidence type="ECO:0000313" key="3">
    <source>
        <dbReference type="EMBL" id="KAE9400184.1"/>
    </source>
</evidence>
<keyword evidence="1" id="KW-0472">Membrane</keyword>
<feature type="transmembrane region" description="Helical" evidence="1">
    <location>
        <begin position="230"/>
        <end position="251"/>
    </location>
</feature>
<feature type="domain" description="DUF6534" evidence="2">
    <location>
        <begin position="191"/>
        <end position="284"/>
    </location>
</feature>
<dbReference type="PANTHER" id="PTHR40465:SF1">
    <property type="entry name" value="DUF6534 DOMAIN-CONTAINING PROTEIN"/>
    <property type="match status" value="1"/>
</dbReference>
<feature type="transmembrane region" description="Helical" evidence="1">
    <location>
        <begin position="144"/>
        <end position="166"/>
    </location>
</feature>
<keyword evidence="1" id="KW-0812">Transmembrane</keyword>
<evidence type="ECO:0000256" key="1">
    <source>
        <dbReference type="SAM" id="Phobius"/>
    </source>
</evidence>
<dbReference type="AlphaFoldDB" id="A0A6A4HT73"/>
<name>A0A6A4HT73_9AGAR</name>
<keyword evidence="4" id="KW-1185">Reference proteome</keyword>
<feature type="transmembrane region" description="Helical" evidence="1">
    <location>
        <begin position="113"/>
        <end position="132"/>
    </location>
</feature>
<organism evidence="3 4">
    <name type="scientific">Gymnopus androsaceus JB14</name>
    <dbReference type="NCBI Taxonomy" id="1447944"/>
    <lineage>
        <taxon>Eukaryota</taxon>
        <taxon>Fungi</taxon>
        <taxon>Dikarya</taxon>
        <taxon>Basidiomycota</taxon>
        <taxon>Agaricomycotina</taxon>
        <taxon>Agaricomycetes</taxon>
        <taxon>Agaricomycetidae</taxon>
        <taxon>Agaricales</taxon>
        <taxon>Marasmiineae</taxon>
        <taxon>Omphalotaceae</taxon>
        <taxon>Gymnopus</taxon>
    </lineage>
</organism>
<dbReference type="InterPro" id="IPR045339">
    <property type="entry name" value="DUF6534"/>
</dbReference>
<gene>
    <name evidence="3" type="ORF">BT96DRAFT_1018996</name>
</gene>
<keyword evidence="1" id="KW-1133">Transmembrane helix</keyword>
<evidence type="ECO:0000313" key="4">
    <source>
        <dbReference type="Proteomes" id="UP000799118"/>
    </source>
</evidence>
<sequence length="354" mass="39175">MPALSPAEQAQINISVGGVVVSNYLSVRKGLQSHDMNWAQVLLLQYLTMGIVLCAAWSYFSKFPNDTWWLKSLVILCVSMCIVDTIGTGIWSYDWAVANYGNPSVMAFIPWELPSEGFLMTTCGLTVQLFYAWRIWMMSMRKNWILSVVIGCLSILGWCIVCWMTHIGATHKSISDLTLVLPVAYIWLVGSVAADVLITGSMIYYLDLRFRMKPEFPSGISAIHGRLRKLLVRTVECNLLSLLAQAIAVGLFNCSNIGFYFVIPDMMLAKIYTFSLLVSLNCRHTNNDHGTTEGGSSSRGDGGVELTALHTSSIPSTQLVSAHTQETAGDLEEQMQGPAFNYDKYDAHVLLSLA</sequence>
<protein>
    <recommendedName>
        <fullName evidence="2">DUF6534 domain-containing protein</fullName>
    </recommendedName>
</protein>
<dbReference type="Pfam" id="PF20152">
    <property type="entry name" value="DUF6534"/>
    <property type="match status" value="1"/>
</dbReference>